<feature type="domain" description="Histidine kinase/HSP90-like ATPase" evidence="3">
    <location>
        <begin position="58"/>
        <end position="142"/>
    </location>
</feature>
<dbReference type="GO" id="GO:0005524">
    <property type="term" value="F:ATP binding"/>
    <property type="evidence" value="ECO:0007669"/>
    <property type="project" value="UniProtKB-KW"/>
</dbReference>
<keyword evidence="4" id="KW-0547">Nucleotide-binding</keyword>
<protein>
    <submittedName>
        <fullName evidence="4">ATP-binding protein</fullName>
    </submittedName>
</protein>
<dbReference type="Proteomes" id="UP001550739">
    <property type="component" value="Unassembled WGS sequence"/>
</dbReference>
<organism evidence="4 5">
    <name type="scientific">Streptomyces sp. 900129855</name>
    <dbReference type="NCBI Taxonomy" id="3155129"/>
    <lineage>
        <taxon>Bacteria</taxon>
        <taxon>Bacillati</taxon>
        <taxon>Actinomycetota</taxon>
        <taxon>Actinomycetes</taxon>
        <taxon>Kitasatosporales</taxon>
        <taxon>Streptomycetaceae</taxon>
        <taxon>Streptomyces</taxon>
    </lineage>
</organism>
<dbReference type="CDD" id="cd16936">
    <property type="entry name" value="HATPase_RsbW-like"/>
    <property type="match status" value="1"/>
</dbReference>
<reference evidence="4 5" key="1">
    <citation type="submission" date="2024-06" db="EMBL/GenBank/DDBJ databases">
        <title>The Natural Products Discovery Center: Release of the First 8490 Sequenced Strains for Exploring Actinobacteria Biosynthetic Diversity.</title>
        <authorList>
            <person name="Kalkreuter E."/>
            <person name="Kautsar S.A."/>
            <person name="Yang D."/>
            <person name="Bader C.D."/>
            <person name="Teijaro C.N."/>
            <person name="Fluegel L."/>
            <person name="Davis C.M."/>
            <person name="Simpson J.R."/>
            <person name="Lauterbach L."/>
            <person name="Steele A.D."/>
            <person name="Gui C."/>
            <person name="Meng S."/>
            <person name="Li G."/>
            <person name="Viehrig K."/>
            <person name="Ye F."/>
            <person name="Su P."/>
            <person name="Kiefer A.F."/>
            <person name="Nichols A."/>
            <person name="Cepeda A.J."/>
            <person name="Yan W."/>
            <person name="Fan B."/>
            <person name="Jiang Y."/>
            <person name="Adhikari A."/>
            <person name="Zheng C.-J."/>
            <person name="Schuster L."/>
            <person name="Cowan T.M."/>
            <person name="Smanski M.J."/>
            <person name="Chevrette M.G."/>
            <person name="De Carvalho L.P.S."/>
            <person name="Shen B."/>
        </authorList>
    </citation>
    <scope>NUCLEOTIDE SEQUENCE [LARGE SCALE GENOMIC DNA]</scope>
    <source>
        <strain evidence="4 5">NPDC033843</strain>
    </source>
</reference>
<evidence type="ECO:0000256" key="1">
    <source>
        <dbReference type="ARBA" id="ARBA00022527"/>
    </source>
</evidence>
<proteinExistence type="predicted"/>
<keyword evidence="4" id="KW-0067">ATP-binding</keyword>
<dbReference type="Pfam" id="PF13581">
    <property type="entry name" value="HATPase_c_2"/>
    <property type="match status" value="1"/>
</dbReference>
<keyword evidence="1" id="KW-0723">Serine/threonine-protein kinase</keyword>
<dbReference type="PANTHER" id="PTHR35526:SF3">
    <property type="entry name" value="ANTI-SIGMA-F FACTOR RSBW"/>
    <property type="match status" value="1"/>
</dbReference>
<name>A0ABV2ZI44_9ACTN</name>
<keyword evidence="5" id="KW-1185">Reference proteome</keyword>
<dbReference type="InterPro" id="IPR050267">
    <property type="entry name" value="Anti-sigma-factor_SerPK"/>
</dbReference>
<dbReference type="InterPro" id="IPR036890">
    <property type="entry name" value="HATPase_C_sf"/>
</dbReference>
<dbReference type="Gene3D" id="3.30.565.10">
    <property type="entry name" value="Histidine kinase-like ATPase, C-terminal domain"/>
    <property type="match status" value="1"/>
</dbReference>
<sequence>MAGVPPDQGFSASDGTPAETTVALDGKDGCIARARQLTGDFLTRVRRPGGPPVPVGAVDLSQLVVSELVTNALRHAPGPALLQLRVTGGTVEIAVWDSDPVLPAPRAPDPTRVGQHGLEIVRAVAEEFEVVRAPVGKRIVARLGLTDAR</sequence>
<dbReference type="PANTHER" id="PTHR35526">
    <property type="entry name" value="ANTI-SIGMA-F FACTOR RSBW-RELATED"/>
    <property type="match status" value="1"/>
</dbReference>
<accession>A0ABV2ZI44</accession>
<evidence type="ECO:0000313" key="5">
    <source>
        <dbReference type="Proteomes" id="UP001550739"/>
    </source>
</evidence>
<gene>
    <name evidence="4" type="ORF">AB0E89_14465</name>
</gene>
<evidence type="ECO:0000313" key="4">
    <source>
        <dbReference type="EMBL" id="MEU3781770.1"/>
    </source>
</evidence>
<dbReference type="EMBL" id="JBEZVE010000007">
    <property type="protein sequence ID" value="MEU3781770.1"/>
    <property type="molecule type" value="Genomic_DNA"/>
</dbReference>
<comment type="caution">
    <text evidence="4">The sequence shown here is derived from an EMBL/GenBank/DDBJ whole genome shotgun (WGS) entry which is preliminary data.</text>
</comment>
<feature type="region of interest" description="Disordered" evidence="2">
    <location>
        <begin position="1"/>
        <end position="22"/>
    </location>
</feature>
<keyword evidence="1" id="KW-0418">Kinase</keyword>
<evidence type="ECO:0000259" key="3">
    <source>
        <dbReference type="Pfam" id="PF13581"/>
    </source>
</evidence>
<dbReference type="InterPro" id="IPR003594">
    <property type="entry name" value="HATPase_dom"/>
</dbReference>
<dbReference type="SUPFAM" id="SSF55874">
    <property type="entry name" value="ATPase domain of HSP90 chaperone/DNA topoisomerase II/histidine kinase"/>
    <property type="match status" value="1"/>
</dbReference>
<evidence type="ECO:0000256" key="2">
    <source>
        <dbReference type="SAM" id="MobiDB-lite"/>
    </source>
</evidence>
<keyword evidence="1" id="KW-0808">Transferase</keyword>
<dbReference type="RefSeq" id="WP_334582202.1">
    <property type="nucleotide sequence ID" value="NZ_JBEZVE010000007.1"/>
</dbReference>